<dbReference type="CDD" id="cd00715">
    <property type="entry name" value="GPATase_N"/>
    <property type="match status" value="1"/>
</dbReference>
<dbReference type="PROSITE" id="PS51278">
    <property type="entry name" value="GATASE_TYPE_2"/>
    <property type="match status" value="1"/>
</dbReference>
<dbReference type="EC" id="2.4.2.14" evidence="7"/>
<evidence type="ECO:0000313" key="13">
    <source>
        <dbReference type="EMBL" id="MBC5771214.1"/>
    </source>
</evidence>
<evidence type="ECO:0000256" key="9">
    <source>
        <dbReference type="PIRSR" id="PIRSR000485-1"/>
    </source>
</evidence>
<keyword evidence="6 7" id="KW-0315">Glutamine amidotransferase</keyword>
<comment type="caution">
    <text evidence="13">The sequence shown here is derived from an EMBL/GenBank/DDBJ whole genome shotgun (WGS) entry which is preliminary data.</text>
</comment>
<evidence type="ECO:0000256" key="11">
    <source>
        <dbReference type="PIRSR" id="PIRSR000485-3"/>
    </source>
</evidence>
<feature type="binding site" evidence="7 10">
    <location>
        <position position="373"/>
    </location>
    <ligand>
        <name>Mg(2+)</name>
        <dbReference type="ChEBI" id="CHEBI:18420"/>
    </ligand>
</feature>
<dbReference type="GO" id="GO:0006189">
    <property type="term" value="P:'de novo' IMP biosynthetic process"/>
    <property type="evidence" value="ECO:0007669"/>
    <property type="project" value="UniProtKB-UniRule"/>
</dbReference>
<comment type="similarity">
    <text evidence="2 7 8">In the C-terminal section; belongs to the purine/pyrimidine phosphoribosyltransferase family.</text>
</comment>
<dbReference type="InterPro" id="IPR000836">
    <property type="entry name" value="PRTase_dom"/>
</dbReference>
<sequence>MACTDLDKAAPAAGDDRHLHEECGVFGIYSNVTADVASLAYYALYALQHRGQESAGIVVNDDGLFRSWRDVGLVSDVFPKERLRSLGLGNIAVGHVRYGTTGSDNKRNVQPILVNHYKGRMALAHNGNLTNSQELRLQLESQGSIFHTTTDSEVIAYIIVQERLKHSSIEEAVSAAMDRLVGAYSLVISSPSKLIAVRDPHGFRPLCMGRLKDGSVVFASESCGLDAVGASFERDILPGEIVVADKNGVKSDRSHCGIAPRRLCVFEFIYFARPDSVIDGSSVHVARQRAGAFLALEHPVQADIVIGVPDSGLDAAMGYARQSGIPYGMGFIKNKYIGRTFISPTQDMRENEVNIKLNPIRSVVEGKRVVLIDDSIVRGTTCRRTIDLLRKAGAKEIHMRVSAPPFVSECYYGTDIDDKNKLIANHHTIAEIAEIIGVDSLGYLSLSDVVKLADHTESGFCTACFGGGYPTSIPQDSNKDRFECKISEREKQESV</sequence>
<keyword evidence="7 11" id="KW-0411">Iron-sulfur</keyword>
<feature type="binding site" evidence="7 10">
    <location>
        <position position="374"/>
    </location>
    <ligand>
        <name>Mg(2+)</name>
        <dbReference type="ChEBI" id="CHEBI:18420"/>
    </ligand>
</feature>
<dbReference type="EMBL" id="JACOQI010000014">
    <property type="protein sequence ID" value="MBC5771214.1"/>
    <property type="molecule type" value="Genomic_DNA"/>
</dbReference>
<feature type="binding site" evidence="7 10">
    <location>
        <position position="311"/>
    </location>
    <ligand>
        <name>Mg(2+)</name>
        <dbReference type="ChEBI" id="CHEBI:18420"/>
    </ligand>
</feature>
<dbReference type="SUPFAM" id="SSF56235">
    <property type="entry name" value="N-terminal nucleophile aminohydrolases (Ntn hydrolases)"/>
    <property type="match status" value="1"/>
</dbReference>
<keyword evidence="7 10" id="KW-0479">Metal-binding</keyword>
<comment type="catalytic activity">
    <reaction evidence="7 8">
        <text>5-phospho-beta-D-ribosylamine + L-glutamate + diphosphate = 5-phospho-alpha-D-ribose 1-diphosphate + L-glutamine + H2O</text>
        <dbReference type="Rhea" id="RHEA:14905"/>
        <dbReference type="ChEBI" id="CHEBI:15377"/>
        <dbReference type="ChEBI" id="CHEBI:29985"/>
        <dbReference type="ChEBI" id="CHEBI:33019"/>
        <dbReference type="ChEBI" id="CHEBI:58017"/>
        <dbReference type="ChEBI" id="CHEBI:58359"/>
        <dbReference type="ChEBI" id="CHEBI:58681"/>
        <dbReference type="EC" id="2.4.2.14"/>
    </reaction>
</comment>
<dbReference type="InterPro" id="IPR017932">
    <property type="entry name" value="GATase_2_dom"/>
</dbReference>
<evidence type="ECO:0000256" key="8">
    <source>
        <dbReference type="PIRNR" id="PIRNR000485"/>
    </source>
</evidence>
<evidence type="ECO:0000259" key="12">
    <source>
        <dbReference type="PROSITE" id="PS51278"/>
    </source>
</evidence>
<dbReference type="Gene3D" id="3.60.20.10">
    <property type="entry name" value="Glutamine Phosphoribosylpyrophosphate, subunit 1, domain 1"/>
    <property type="match status" value="1"/>
</dbReference>
<dbReference type="GO" id="GO:0004044">
    <property type="term" value="F:amidophosphoribosyltransferase activity"/>
    <property type="evidence" value="ECO:0007669"/>
    <property type="project" value="UniProtKB-UniRule"/>
</dbReference>
<protein>
    <recommendedName>
        <fullName evidence="7">Amidophosphoribosyltransferase</fullName>
        <shortName evidence="7">ATase</shortName>
        <ecNumber evidence="7">2.4.2.14</ecNumber>
    </recommendedName>
    <alternativeName>
        <fullName evidence="7">Glutamine phosphoribosylpyrophosphate amidotransferase</fullName>
        <shortName evidence="7">GPATase</shortName>
    </alternativeName>
</protein>
<organism evidence="13 14">
    <name type="scientific">Dysosmobacter segnis</name>
    <dbReference type="NCBI Taxonomy" id="2763042"/>
    <lineage>
        <taxon>Bacteria</taxon>
        <taxon>Bacillati</taxon>
        <taxon>Bacillota</taxon>
        <taxon>Clostridia</taxon>
        <taxon>Eubacteriales</taxon>
        <taxon>Oscillospiraceae</taxon>
        <taxon>Dysosmobacter</taxon>
    </lineage>
</organism>
<keyword evidence="7 10" id="KW-0460">Magnesium</keyword>
<keyword evidence="3 7" id="KW-0328">Glycosyltransferase</keyword>
<evidence type="ECO:0000256" key="3">
    <source>
        <dbReference type="ARBA" id="ARBA00022676"/>
    </source>
</evidence>
<feature type="binding site" evidence="7 11">
    <location>
        <position position="464"/>
    </location>
    <ligand>
        <name>[4Fe-4S] cluster</name>
        <dbReference type="ChEBI" id="CHEBI:49883"/>
    </ligand>
</feature>
<dbReference type="Pfam" id="PF00156">
    <property type="entry name" value="Pribosyltran"/>
    <property type="match status" value="1"/>
</dbReference>
<dbReference type="PANTHER" id="PTHR11907">
    <property type="entry name" value="AMIDOPHOSPHORIBOSYLTRANSFERASE"/>
    <property type="match status" value="1"/>
</dbReference>
<dbReference type="HAMAP" id="MF_01931">
    <property type="entry name" value="PurF"/>
    <property type="match status" value="1"/>
</dbReference>
<dbReference type="InterPro" id="IPR005854">
    <property type="entry name" value="PurF"/>
</dbReference>
<keyword evidence="5 7" id="KW-0658">Purine biosynthesis</keyword>
<dbReference type="NCBIfam" id="TIGR01134">
    <property type="entry name" value="purF"/>
    <property type="match status" value="1"/>
</dbReference>
<dbReference type="Gene3D" id="3.40.50.2020">
    <property type="match status" value="1"/>
</dbReference>
<keyword evidence="7" id="KW-0004">4Fe-4S</keyword>
<name>A0A923S7W9_9FIRM</name>
<dbReference type="SUPFAM" id="SSF53271">
    <property type="entry name" value="PRTase-like"/>
    <property type="match status" value="1"/>
</dbReference>
<dbReference type="CDD" id="cd06223">
    <property type="entry name" value="PRTases_typeI"/>
    <property type="match status" value="1"/>
</dbReference>
<keyword evidence="7 11" id="KW-0408">Iron</keyword>
<evidence type="ECO:0000256" key="10">
    <source>
        <dbReference type="PIRSR" id="PIRSR000485-2"/>
    </source>
</evidence>
<evidence type="ECO:0000256" key="5">
    <source>
        <dbReference type="ARBA" id="ARBA00022755"/>
    </source>
</evidence>
<evidence type="ECO:0000256" key="1">
    <source>
        <dbReference type="ARBA" id="ARBA00005209"/>
    </source>
</evidence>
<evidence type="ECO:0000256" key="4">
    <source>
        <dbReference type="ARBA" id="ARBA00022679"/>
    </source>
</evidence>
<comment type="cofactor">
    <cofactor evidence="7 10">
        <name>Mg(2+)</name>
        <dbReference type="ChEBI" id="CHEBI:18420"/>
    </cofactor>
    <text evidence="7 10">Binds 1 Mg(2+) ion per subunit.</text>
</comment>
<dbReference type="AlphaFoldDB" id="A0A923S7W9"/>
<gene>
    <name evidence="7" type="primary">purF</name>
    <name evidence="13" type="ORF">H8Z83_12955</name>
</gene>
<evidence type="ECO:0000313" key="14">
    <source>
        <dbReference type="Proteomes" id="UP000620327"/>
    </source>
</evidence>
<dbReference type="Pfam" id="PF13522">
    <property type="entry name" value="GATase_6"/>
    <property type="match status" value="1"/>
</dbReference>
<evidence type="ECO:0000256" key="7">
    <source>
        <dbReference type="HAMAP-Rule" id="MF_01931"/>
    </source>
</evidence>
<proteinExistence type="inferred from homology"/>
<evidence type="ECO:0000256" key="2">
    <source>
        <dbReference type="ARBA" id="ARBA00010138"/>
    </source>
</evidence>
<dbReference type="InterPro" id="IPR035584">
    <property type="entry name" value="PurF_N"/>
</dbReference>
<dbReference type="InterPro" id="IPR029055">
    <property type="entry name" value="Ntn_hydrolases_N"/>
</dbReference>
<feature type="binding site" evidence="7 11">
    <location>
        <position position="410"/>
    </location>
    <ligand>
        <name>[4Fe-4S] cluster</name>
        <dbReference type="ChEBI" id="CHEBI:49883"/>
    </ligand>
</feature>
<reference evidence="13" key="1">
    <citation type="submission" date="2020-08" db="EMBL/GenBank/DDBJ databases">
        <title>Genome public.</title>
        <authorList>
            <person name="Liu C."/>
            <person name="Sun Q."/>
        </authorList>
    </citation>
    <scope>NUCLEOTIDE SEQUENCE</scope>
    <source>
        <strain evidence="13">BX15</strain>
    </source>
</reference>
<dbReference type="InterPro" id="IPR029057">
    <property type="entry name" value="PRTase-like"/>
</dbReference>
<keyword evidence="14" id="KW-1185">Reference proteome</keyword>
<feature type="domain" description="Glutamine amidotransferase type-2" evidence="12">
    <location>
        <begin position="23"/>
        <end position="247"/>
    </location>
</feature>
<feature type="binding site" evidence="7 11">
    <location>
        <position position="264"/>
    </location>
    <ligand>
        <name>[4Fe-4S] cluster</name>
        <dbReference type="ChEBI" id="CHEBI:49883"/>
    </ligand>
</feature>
<comment type="pathway">
    <text evidence="1 7 8">Purine metabolism; IMP biosynthesis via de novo pathway; N(1)-(5-phospho-D-ribosyl)glycinamide from 5-phospho-alpha-D-ribose 1-diphosphate: step 1/2.</text>
</comment>
<feature type="binding site" evidence="7 11">
    <location>
        <position position="461"/>
    </location>
    <ligand>
        <name>[4Fe-4S] cluster</name>
        <dbReference type="ChEBI" id="CHEBI:49883"/>
    </ligand>
</feature>
<dbReference type="GO" id="GO:0009113">
    <property type="term" value="P:purine nucleobase biosynthetic process"/>
    <property type="evidence" value="ECO:0007669"/>
    <property type="project" value="UniProtKB-UniRule"/>
</dbReference>
<keyword evidence="4 7" id="KW-0808">Transferase</keyword>
<comment type="cofactor">
    <cofactor evidence="7 11">
        <name>[4Fe-4S] cluster</name>
        <dbReference type="ChEBI" id="CHEBI:49883"/>
    </cofactor>
    <text evidence="7 11">Binds 1 [4Fe-4S] cluster per subunit.</text>
</comment>
<comment type="function">
    <text evidence="7">Catalyzes the formation of phosphoribosylamine from phosphoribosylpyrophosphate (PRPP) and glutamine.</text>
</comment>
<dbReference type="GO" id="GO:0051539">
    <property type="term" value="F:4 iron, 4 sulfur cluster binding"/>
    <property type="evidence" value="ECO:0007669"/>
    <property type="project" value="UniProtKB-KW"/>
</dbReference>
<dbReference type="GO" id="GO:0000287">
    <property type="term" value="F:magnesium ion binding"/>
    <property type="evidence" value="ECO:0007669"/>
    <property type="project" value="UniProtKB-UniRule"/>
</dbReference>
<dbReference type="PIRSF" id="PIRSF000485">
    <property type="entry name" value="Amd_phspho_trans"/>
    <property type="match status" value="1"/>
</dbReference>
<accession>A0A923S7W9</accession>
<dbReference type="Proteomes" id="UP000620327">
    <property type="component" value="Unassembled WGS sequence"/>
</dbReference>
<dbReference type="RefSeq" id="WP_187015492.1">
    <property type="nucleotide sequence ID" value="NZ_JACOQI010000014.1"/>
</dbReference>
<feature type="active site" description="Nucleophile" evidence="7 9">
    <location>
        <position position="23"/>
    </location>
</feature>
<evidence type="ECO:0000256" key="6">
    <source>
        <dbReference type="ARBA" id="ARBA00022962"/>
    </source>
</evidence>